<dbReference type="RefSeq" id="WP_120039843.1">
    <property type="nucleotide sequence ID" value="NZ_QZFU01000016.1"/>
</dbReference>
<keyword evidence="2" id="KW-1185">Reference proteome</keyword>
<dbReference type="PIRSF" id="PIRSF030802">
    <property type="entry name" value="UCP030802"/>
    <property type="match status" value="1"/>
</dbReference>
<dbReference type="Proteomes" id="UP000266677">
    <property type="component" value="Unassembled WGS sequence"/>
</dbReference>
<dbReference type="Gene3D" id="3.30.980.20">
    <property type="entry name" value="Putative mannosyl-3-phosphoglycerate phosphatase, domain 2"/>
    <property type="match status" value="1"/>
</dbReference>
<accession>A0A3A4JZJ8</accession>
<protein>
    <submittedName>
        <fullName evidence="1">HAD family hydrolase</fullName>
    </submittedName>
</protein>
<dbReference type="SUPFAM" id="SSF56784">
    <property type="entry name" value="HAD-like"/>
    <property type="match status" value="1"/>
</dbReference>
<dbReference type="EMBL" id="QZFU01000016">
    <property type="protein sequence ID" value="RJO76885.1"/>
    <property type="molecule type" value="Genomic_DNA"/>
</dbReference>
<dbReference type="AlphaFoldDB" id="A0A3A4JZJ8"/>
<sequence length="259" mass="28768">MIYSRRAFETEMAALPVVCVEQLDGAPLSYMTRDAALRLQALSASVAVVPVTTRTVKQFKRVQLPGAPWHYAITSNGGTILVDGVADARWRTTIDRQVRTGAELAEIEARLRDRVSDSWVDTLRIADRLFVYLVAKPGLIPEDFVAEWDAWCRGRGWWVSRQGRKIYTIPTAVDKGRAVAEVVRRLRESGELSDDAPVFAAGDGALDAPMLRAADAAIRPRHGELEYLGWTHPSLTVTRASGIRAGAEIVDWFLERIPE</sequence>
<dbReference type="InterPro" id="IPR023214">
    <property type="entry name" value="HAD_sf"/>
</dbReference>
<organism evidence="1 2">
    <name type="scientific">Nocardia panacis</name>
    <dbReference type="NCBI Taxonomy" id="2340916"/>
    <lineage>
        <taxon>Bacteria</taxon>
        <taxon>Bacillati</taxon>
        <taxon>Actinomycetota</taxon>
        <taxon>Actinomycetes</taxon>
        <taxon>Mycobacteriales</taxon>
        <taxon>Nocardiaceae</taxon>
        <taxon>Nocardia</taxon>
    </lineage>
</organism>
<evidence type="ECO:0000313" key="1">
    <source>
        <dbReference type="EMBL" id="RJO76885.1"/>
    </source>
</evidence>
<dbReference type="GO" id="GO:0016787">
    <property type="term" value="F:hydrolase activity"/>
    <property type="evidence" value="ECO:0007669"/>
    <property type="project" value="UniProtKB-KW"/>
</dbReference>
<keyword evidence="1" id="KW-0378">Hydrolase</keyword>
<gene>
    <name evidence="1" type="ORF">D5S18_11745</name>
</gene>
<dbReference type="InterPro" id="IPR036412">
    <property type="entry name" value="HAD-like_sf"/>
</dbReference>
<dbReference type="InterPro" id="IPR024197">
    <property type="entry name" value="TPP-like"/>
</dbReference>
<dbReference type="OrthoDB" id="1666512at2"/>
<reference evidence="1 2" key="1">
    <citation type="submission" date="2018-09" db="EMBL/GenBank/DDBJ databases">
        <title>YIM PH21274 draft genome.</title>
        <authorList>
            <person name="Miao C."/>
        </authorList>
    </citation>
    <scope>NUCLEOTIDE SEQUENCE [LARGE SCALE GENOMIC DNA]</scope>
    <source>
        <strain evidence="1 2">YIM PH 21724</strain>
    </source>
</reference>
<comment type="caution">
    <text evidence="1">The sequence shown here is derived from an EMBL/GenBank/DDBJ whole genome shotgun (WGS) entry which is preliminary data.</text>
</comment>
<evidence type="ECO:0000313" key="2">
    <source>
        <dbReference type="Proteomes" id="UP000266677"/>
    </source>
</evidence>
<proteinExistence type="predicted"/>
<name>A0A3A4JZJ8_9NOCA</name>
<dbReference type="Gene3D" id="3.40.50.1000">
    <property type="entry name" value="HAD superfamily/HAD-like"/>
    <property type="match status" value="2"/>
</dbReference>